<evidence type="ECO:0000256" key="1">
    <source>
        <dbReference type="SAM" id="MobiDB-lite"/>
    </source>
</evidence>
<organism evidence="2 3">
    <name type="scientific">Mycobacteroides abscessus subsp. bolletii 1513</name>
    <dbReference type="NCBI Taxonomy" id="1299321"/>
    <lineage>
        <taxon>Bacteria</taxon>
        <taxon>Bacillati</taxon>
        <taxon>Actinomycetota</taxon>
        <taxon>Actinomycetes</taxon>
        <taxon>Mycobacteriales</taxon>
        <taxon>Mycobacteriaceae</taxon>
        <taxon>Mycobacteroides</taxon>
        <taxon>Mycobacteroides abscessus</taxon>
    </lineage>
</organism>
<dbReference type="EMBL" id="JAOJ01000002">
    <property type="protein sequence ID" value="EUA70333.1"/>
    <property type="molecule type" value="Genomic_DNA"/>
</dbReference>
<feature type="region of interest" description="Disordered" evidence="1">
    <location>
        <begin position="1"/>
        <end position="38"/>
    </location>
</feature>
<reference evidence="2 3" key="1">
    <citation type="submission" date="2013-12" db="EMBL/GenBank/DDBJ databases">
        <authorList>
            <person name="Zelazny A."/>
            <person name="Olivier K."/>
            <person name="Holland S."/>
            <person name="Lenaerts A."/>
            <person name="Ordway D."/>
            <person name="DeGroote M.A."/>
            <person name="Parker T."/>
            <person name="Sizemore C."/>
            <person name="Tallon L.J."/>
            <person name="Sadzewicz L.K."/>
            <person name="Sengamalay N."/>
            <person name="Fraser C.M."/>
            <person name="Hine E."/>
            <person name="Shefchek K.A."/>
            <person name="Das S.P."/>
            <person name="Tettelin H."/>
        </authorList>
    </citation>
    <scope>NUCLEOTIDE SEQUENCE [LARGE SCALE GENOMIC DNA]</scope>
    <source>
        <strain evidence="2 3">1513</strain>
    </source>
</reference>
<gene>
    <name evidence="2" type="ORF">I540_2680</name>
</gene>
<dbReference type="AlphaFoldDB" id="X8DRM8"/>
<sequence>MVVDGPAVLGATMRSLGDGVTQPDAAGQATERGSEQSH</sequence>
<protein>
    <submittedName>
        <fullName evidence="2">Uncharacterized protein</fullName>
    </submittedName>
</protein>
<comment type="caution">
    <text evidence="2">The sequence shown here is derived from an EMBL/GenBank/DDBJ whole genome shotgun (WGS) entry which is preliminary data.</text>
</comment>
<evidence type="ECO:0000313" key="2">
    <source>
        <dbReference type="EMBL" id="EUA70333.1"/>
    </source>
</evidence>
<proteinExistence type="predicted"/>
<dbReference type="Proteomes" id="UP000023351">
    <property type="component" value="Unassembled WGS sequence"/>
</dbReference>
<name>X8DRM8_9MYCO</name>
<accession>X8DRM8</accession>
<evidence type="ECO:0000313" key="3">
    <source>
        <dbReference type="Proteomes" id="UP000023351"/>
    </source>
</evidence>